<keyword evidence="2" id="KW-1185">Reference proteome</keyword>
<evidence type="ECO:0000313" key="1">
    <source>
        <dbReference type="EMBL" id="GAD59352.1"/>
    </source>
</evidence>
<gene>
    <name evidence="1" type="ORF">MBEBAB_1602</name>
</gene>
<protein>
    <submittedName>
        <fullName evidence="1">Uncharacterized protein</fullName>
    </submittedName>
</protein>
<dbReference type="AlphaFoldDB" id="A0A8E0NBL5"/>
<proteinExistence type="predicted"/>
<sequence>MLLMLLMLFIILRSNVTTISAYREHTVTLSLQADPWDR</sequence>
<dbReference type="EMBL" id="BATC01000024">
    <property type="protein sequence ID" value="GAD59352.1"/>
    <property type="molecule type" value="Genomic_DNA"/>
</dbReference>
<comment type="caution">
    <text evidence="1">The sequence shown here is derived from an EMBL/GenBank/DDBJ whole genome shotgun (WGS) entry which is preliminary data.</text>
</comment>
<accession>A0A8E0NBL5</accession>
<reference evidence="2" key="1">
    <citation type="journal article" date="2013" name="Genome Announc.">
        <title>Draft Genome Sequence of the Dimorphic Prosthecate Bacterium Brevundimonas abyssalis TAR-001T.</title>
        <authorList>
            <person name="Tsubouchi T."/>
            <person name="Nishi S."/>
            <person name="Usui K."/>
            <person name="Shimane Y."/>
            <person name="Takaki Y."/>
            <person name="Maruyama T."/>
            <person name="Hatada Y."/>
        </authorList>
    </citation>
    <scope>NUCLEOTIDE SEQUENCE [LARGE SCALE GENOMIC DNA]</scope>
    <source>
        <strain evidence="2">TAR-001</strain>
    </source>
</reference>
<organism evidence="1 2">
    <name type="scientific">Brevundimonas abyssalis TAR-001</name>
    <dbReference type="NCBI Taxonomy" id="1391729"/>
    <lineage>
        <taxon>Bacteria</taxon>
        <taxon>Pseudomonadati</taxon>
        <taxon>Pseudomonadota</taxon>
        <taxon>Alphaproteobacteria</taxon>
        <taxon>Caulobacterales</taxon>
        <taxon>Caulobacteraceae</taxon>
        <taxon>Brevundimonas</taxon>
    </lineage>
</organism>
<dbReference type="Proteomes" id="UP000016569">
    <property type="component" value="Unassembled WGS sequence"/>
</dbReference>
<name>A0A8E0NBL5_9CAUL</name>
<evidence type="ECO:0000313" key="2">
    <source>
        <dbReference type="Proteomes" id="UP000016569"/>
    </source>
</evidence>